<comment type="caution">
    <text evidence="1">The sequence shown here is derived from an EMBL/GenBank/DDBJ whole genome shotgun (WGS) entry which is preliminary data.</text>
</comment>
<organism evidence="1 2">
    <name type="scientific">Hypoxylon rubiginosum</name>
    <dbReference type="NCBI Taxonomy" id="110542"/>
    <lineage>
        <taxon>Eukaryota</taxon>
        <taxon>Fungi</taxon>
        <taxon>Dikarya</taxon>
        <taxon>Ascomycota</taxon>
        <taxon>Pezizomycotina</taxon>
        <taxon>Sordariomycetes</taxon>
        <taxon>Xylariomycetidae</taxon>
        <taxon>Xylariales</taxon>
        <taxon>Hypoxylaceae</taxon>
        <taxon>Hypoxylon</taxon>
    </lineage>
</organism>
<dbReference type="EMBL" id="MU394289">
    <property type="protein sequence ID" value="KAI6090889.1"/>
    <property type="molecule type" value="Genomic_DNA"/>
</dbReference>
<accession>A0ACC0DDQ8</accession>
<sequence>MPCDEDAGCPSEPLTVDALRRHDERERHTQALQLEDQYECIMCCETIPVSHLTILPCGHEFHAECIRNWVYHRREGGPRYPGGQSKCPLCRRSLLYLCKHRISKYLLRPGVQIHPLELMTFCPNWIWSTAYPHEESVPSEDEKIESRINHPIRTPPQPPLQTAPDHDAPTN</sequence>
<protein>
    <submittedName>
        <fullName evidence="1">Uncharacterized protein</fullName>
    </submittedName>
</protein>
<dbReference type="Proteomes" id="UP001497680">
    <property type="component" value="Unassembled WGS sequence"/>
</dbReference>
<keyword evidence="2" id="KW-1185">Reference proteome</keyword>
<evidence type="ECO:0000313" key="1">
    <source>
        <dbReference type="EMBL" id="KAI6090889.1"/>
    </source>
</evidence>
<gene>
    <name evidence="1" type="ORF">F4821DRAFT_12181</name>
</gene>
<name>A0ACC0DDQ8_9PEZI</name>
<evidence type="ECO:0000313" key="2">
    <source>
        <dbReference type="Proteomes" id="UP001497680"/>
    </source>
</evidence>
<proteinExistence type="predicted"/>
<reference evidence="1 2" key="1">
    <citation type="journal article" date="2022" name="New Phytol.">
        <title>Ecological generalism drives hyperdiversity of secondary metabolite gene clusters in xylarialean endophytes.</title>
        <authorList>
            <person name="Franco M.E.E."/>
            <person name="Wisecaver J.H."/>
            <person name="Arnold A.E."/>
            <person name="Ju Y.M."/>
            <person name="Slot J.C."/>
            <person name="Ahrendt S."/>
            <person name="Moore L.P."/>
            <person name="Eastman K.E."/>
            <person name="Scott K."/>
            <person name="Konkel Z."/>
            <person name="Mondo S.J."/>
            <person name="Kuo A."/>
            <person name="Hayes R.D."/>
            <person name="Haridas S."/>
            <person name="Andreopoulos B."/>
            <person name="Riley R."/>
            <person name="LaButti K."/>
            <person name="Pangilinan J."/>
            <person name="Lipzen A."/>
            <person name="Amirebrahimi M."/>
            <person name="Yan J."/>
            <person name="Adam C."/>
            <person name="Keymanesh K."/>
            <person name="Ng V."/>
            <person name="Louie K."/>
            <person name="Northen T."/>
            <person name="Drula E."/>
            <person name="Henrissat B."/>
            <person name="Hsieh H.M."/>
            <person name="Youens-Clark K."/>
            <person name="Lutzoni F."/>
            <person name="Miadlikowska J."/>
            <person name="Eastwood D.C."/>
            <person name="Hamelin R.C."/>
            <person name="Grigoriev I.V."/>
            <person name="U'Ren J.M."/>
        </authorList>
    </citation>
    <scope>NUCLEOTIDE SEQUENCE [LARGE SCALE GENOMIC DNA]</scope>
    <source>
        <strain evidence="1 2">ER1909</strain>
    </source>
</reference>